<dbReference type="PANTHER" id="PTHR46652:SF3">
    <property type="entry name" value="LEUCINE-RICH REPEAT-CONTAINING PROTEIN 9"/>
    <property type="match status" value="1"/>
</dbReference>
<evidence type="ECO:0008006" key="6">
    <source>
        <dbReference type="Google" id="ProtNLM"/>
    </source>
</evidence>
<comment type="caution">
    <text evidence="4">The sequence shown here is derived from an EMBL/GenBank/DDBJ whole genome shotgun (WGS) entry which is preliminary data.</text>
</comment>
<name>A0A3M6ULX7_POCDA</name>
<dbReference type="SMART" id="SM00364">
    <property type="entry name" value="LRR_BAC"/>
    <property type="match status" value="6"/>
</dbReference>
<keyword evidence="5" id="KW-1185">Reference proteome</keyword>
<accession>A0A3M6ULX7</accession>
<evidence type="ECO:0000313" key="5">
    <source>
        <dbReference type="Proteomes" id="UP000275408"/>
    </source>
</evidence>
<feature type="compositionally biased region" description="Polar residues" evidence="3">
    <location>
        <begin position="1"/>
        <end position="11"/>
    </location>
</feature>
<evidence type="ECO:0000256" key="3">
    <source>
        <dbReference type="SAM" id="MobiDB-lite"/>
    </source>
</evidence>
<dbReference type="InterPro" id="IPR025875">
    <property type="entry name" value="Leu-rich_rpt_4"/>
</dbReference>
<evidence type="ECO:0000313" key="4">
    <source>
        <dbReference type="EMBL" id="RMX54655.1"/>
    </source>
</evidence>
<dbReference type="AlphaFoldDB" id="A0A3M6ULX7"/>
<proteinExistence type="predicted"/>
<evidence type="ECO:0000256" key="2">
    <source>
        <dbReference type="ARBA" id="ARBA00022737"/>
    </source>
</evidence>
<sequence length="428" mass="47853">MFSTSRSQRQTFADGVAKLKSKSASPVQTKSTKKQSEEKRVQSSTSERELGKLSVREILERCQEVDSGRVFEINLNRQSLEQVPSLKEDLRELKLYANEIMEISGLDNCKELNNLLLQHNKIKSIGKGLQHVRKLKVLRLDNNRLSKIDFREIGCCSQITTLDISCNNITDISAINALPTLEELDVSNNKVSKIPDLGRCKKIQELDVSKNQISDLSGLRNISSLTILRVENNKIVSMDSLGKLRALQELYLSNNRISEVKSFASQFSSLEILDVSNNAITTVEELEIHIFQNLPSLEILDKVSRKRPSTGQSRAPPPMRPMSASQVLSAKQVEEQIKATELEQTSFESSIASRFDMVKDLFESLPLKTNLTIRDHPVSVASALDRESSNFSRPGTAGEGRPGSRCSSRSRIAEARAFAAEHFHPKDS</sequence>
<feature type="region of interest" description="Disordered" evidence="3">
    <location>
        <begin position="384"/>
        <end position="410"/>
    </location>
</feature>
<reference evidence="4 5" key="1">
    <citation type="journal article" date="2018" name="Sci. Rep.">
        <title>Comparative analysis of the Pocillopora damicornis genome highlights role of immune system in coral evolution.</title>
        <authorList>
            <person name="Cunning R."/>
            <person name="Bay R.A."/>
            <person name="Gillette P."/>
            <person name="Baker A.C."/>
            <person name="Traylor-Knowles N."/>
        </authorList>
    </citation>
    <scope>NUCLEOTIDE SEQUENCE [LARGE SCALE GENOMIC DNA]</scope>
    <source>
        <strain evidence="4">RSMAS</strain>
        <tissue evidence="4">Whole animal</tissue>
    </source>
</reference>
<gene>
    <name evidence="4" type="ORF">pdam_00009333</name>
</gene>
<feature type="compositionally biased region" description="Basic and acidic residues" evidence="3">
    <location>
        <begin position="34"/>
        <end position="48"/>
    </location>
</feature>
<keyword evidence="2" id="KW-0677">Repeat</keyword>
<protein>
    <recommendedName>
        <fullName evidence="6">Protein phosphatase 1 regulatory subunit 7</fullName>
    </recommendedName>
</protein>
<dbReference type="PROSITE" id="PS51450">
    <property type="entry name" value="LRR"/>
    <property type="match status" value="7"/>
</dbReference>
<organism evidence="4 5">
    <name type="scientific">Pocillopora damicornis</name>
    <name type="common">Cauliflower coral</name>
    <name type="synonym">Millepora damicornis</name>
    <dbReference type="NCBI Taxonomy" id="46731"/>
    <lineage>
        <taxon>Eukaryota</taxon>
        <taxon>Metazoa</taxon>
        <taxon>Cnidaria</taxon>
        <taxon>Anthozoa</taxon>
        <taxon>Hexacorallia</taxon>
        <taxon>Scleractinia</taxon>
        <taxon>Astrocoeniina</taxon>
        <taxon>Pocilloporidae</taxon>
        <taxon>Pocillopora</taxon>
    </lineage>
</organism>
<dbReference type="SUPFAM" id="SSF52058">
    <property type="entry name" value="L domain-like"/>
    <property type="match status" value="1"/>
</dbReference>
<dbReference type="Pfam" id="PF14580">
    <property type="entry name" value="LRR_9"/>
    <property type="match status" value="1"/>
</dbReference>
<evidence type="ECO:0000256" key="1">
    <source>
        <dbReference type="ARBA" id="ARBA00022614"/>
    </source>
</evidence>
<dbReference type="InterPro" id="IPR003591">
    <property type="entry name" value="Leu-rich_rpt_typical-subtyp"/>
</dbReference>
<dbReference type="OrthoDB" id="1574204at2759"/>
<dbReference type="STRING" id="46731.A0A3M6ULX7"/>
<dbReference type="InterPro" id="IPR050836">
    <property type="entry name" value="SDS22/Internalin_LRR"/>
</dbReference>
<dbReference type="InterPro" id="IPR001611">
    <property type="entry name" value="Leu-rich_rpt"/>
</dbReference>
<keyword evidence="1" id="KW-0433">Leucine-rich repeat</keyword>
<dbReference type="PANTHER" id="PTHR46652">
    <property type="entry name" value="LEUCINE-RICH REPEAT AND IQ DOMAIN-CONTAINING PROTEIN 1-RELATED"/>
    <property type="match status" value="1"/>
</dbReference>
<dbReference type="SMART" id="SM00365">
    <property type="entry name" value="LRR_SD22"/>
    <property type="match status" value="7"/>
</dbReference>
<dbReference type="Gene3D" id="3.80.10.10">
    <property type="entry name" value="Ribonuclease Inhibitor"/>
    <property type="match status" value="1"/>
</dbReference>
<dbReference type="Pfam" id="PF12799">
    <property type="entry name" value="LRR_4"/>
    <property type="match status" value="1"/>
</dbReference>
<feature type="region of interest" description="Disordered" evidence="3">
    <location>
        <begin position="1"/>
        <end position="48"/>
    </location>
</feature>
<dbReference type="SMART" id="SM00369">
    <property type="entry name" value="LRR_TYP"/>
    <property type="match status" value="4"/>
</dbReference>
<dbReference type="Proteomes" id="UP000275408">
    <property type="component" value="Unassembled WGS sequence"/>
</dbReference>
<dbReference type="InterPro" id="IPR032675">
    <property type="entry name" value="LRR_dom_sf"/>
</dbReference>
<dbReference type="EMBL" id="RCHS01001219">
    <property type="protein sequence ID" value="RMX54655.1"/>
    <property type="molecule type" value="Genomic_DNA"/>
</dbReference>